<dbReference type="GO" id="GO:0051287">
    <property type="term" value="F:NAD binding"/>
    <property type="evidence" value="ECO:0007669"/>
    <property type="project" value="InterPro"/>
</dbReference>
<evidence type="ECO:0000259" key="3">
    <source>
        <dbReference type="Pfam" id="PF00329"/>
    </source>
</evidence>
<feature type="domain" description="NADH-quinone oxidoreductase subunit D" evidence="4">
    <location>
        <begin position="259"/>
        <end position="415"/>
    </location>
</feature>
<dbReference type="InterPro" id="IPR001268">
    <property type="entry name" value="NADH_UbQ_OxRdtase_30kDa_su"/>
</dbReference>
<dbReference type="PANTHER" id="PTHR43485">
    <property type="entry name" value="HYDROGENASE-4 COMPONENT G"/>
    <property type="match status" value="1"/>
</dbReference>
<feature type="domain" description="NADH:ubiquinone oxidoreductase 30kDa subunit" evidence="3">
    <location>
        <begin position="72"/>
        <end position="110"/>
    </location>
</feature>
<dbReference type="InterPro" id="IPR037232">
    <property type="entry name" value="NADH_quin_OxRdtase_su_C/D-like"/>
</dbReference>
<evidence type="ECO:0000313" key="5">
    <source>
        <dbReference type="EMBL" id="CAB5006121.1"/>
    </source>
</evidence>
<organism evidence="5">
    <name type="scientific">freshwater metagenome</name>
    <dbReference type="NCBI Taxonomy" id="449393"/>
    <lineage>
        <taxon>unclassified sequences</taxon>
        <taxon>metagenomes</taxon>
        <taxon>ecological metagenomes</taxon>
    </lineage>
</organism>
<dbReference type="SUPFAM" id="SSF56762">
    <property type="entry name" value="HydB/Nqo4-like"/>
    <property type="match status" value="1"/>
</dbReference>
<evidence type="ECO:0000256" key="1">
    <source>
        <dbReference type="ARBA" id="ARBA00023002"/>
    </source>
</evidence>
<keyword evidence="2" id="KW-0520">NAD</keyword>
<proteinExistence type="predicted"/>
<dbReference type="SUPFAM" id="SSF143243">
    <property type="entry name" value="Nqo5-like"/>
    <property type="match status" value="1"/>
</dbReference>
<dbReference type="EMBL" id="CAFBOZ010000129">
    <property type="protein sequence ID" value="CAB5006121.1"/>
    <property type="molecule type" value="Genomic_DNA"/>
</dbReference>
<dbReference type="InterPro" id="IPR029014">
    <property type="entry name" value="NiFe-Hase_large"/>
</dbReference>
<name>A0A6J7PMA1_9ZZZZ</name>
<protein>
    <submittedName>
        <fullName evidence="5">Unannotated protein</fullName>
    </submittedName>
</protein>
<dbReference type="Pfam" id="PF00346">
    <property type="entry name" value="Complex1_49kDa"/>
    <property type="match status" value="1"/>
</dbReference>
<reference evidence="5" key="1">
    <citation type="submission" date="2020-05" db="EMBL/GenBank/DDBJ databases">
        <authorList>
            <person name="Chiriac C."/>
            <person name="Salcher M."/>
            <person name="Ghai R."/>
            <person name="Kavagutti S V."/>
        </authorList>
    </citation>
    <scope>NUCLEOTIDE SEQUENCE</scope>
</reference>
<keyword evidence="1" id="KW-0560">Oxidoreductase</keyword>
<dbReference type="InterPro" id="IPR001135">
    <property type="entry name" value="NADH_Q_OxRdtase_suD"/>
</dbReference>
<dbReference type="GO" id="GO:0008137">
    <property type="term" value="F:NADH dehydrogenase (ubiquinone) activity"/>
    <property type="evidence" value="ECO:0007669"/>
    <property type="project" value="InterPro"/>
</dbReference>
<gene>
    <name evidence="5" type="ORF">UFOPK3992_00993</name>
</gene>
<accession>A0A6J7PMA1</accession>
<dbReference type="Gene3D" id="1.10.645.10">
    <property type="entry name" value="Cytochrome-c3 Hydrogenase, chain B"/>
    <property type="match status" value="1"/>
</dbReference>
<evidence type="ECO:0000256" key="2">
    <source>
        <dbReference type="ARBA" id="ARBA00023027"/>
    </source>
</evidence>
<dbReference type="Pfam" id="PF00329">
    <property type="entry name" value="Complex1_30kDa"/>
    <property type="match status" value="1"/>
</dbReference>
<evidence type="ECO:0000259" key="4">
    <source>
        <dbReference type="Pfam" id="PF00346"/>
    </source>
</evidence>
<dbReference type="PANTHER" id="PTHR43485:SF1">
    <property type="entry name" value="FORMATE HYDROGENLYASE SUBUNIT 5-RELATED"/>
    <property type="match status" value="1"/>
</dbReference>
<dbReference type="AlphaFoldDB" id="A0A6J7PMA1"/>
<dbReference type="GO" id="GO:0016651">
    <property type="term" value="F:oxidoreductase activity, acting on NAD(P)H"/>
    <property type="evidence" value="ECO:0007669"/>
    <property type="project" value="InterPro"/>
</dbReference>
<dbReference type="InterPro" id="IPR052197">
    <property type="entry name" value="ComplexI_49kDa-like"/>
</dbReference>
<sequence>MSHRNVLLRSLTDLGTLDFPGFHERVISHLTQGDRLLSLFGSPDGDSAFPILHAVFLQGNQGIEHFTGRRQGAGDYHSLTARFPELHCFEREVHEQYGLAMDGHPWLKPIRFEGKNLGRMNDYPFYKLEGKEVYEVGVGPIHAGVIEPGHFRFMCYGETVHHLEIHLGYQHRGVEALLRKSQPRALPPLVESIAGDSAVAYGVGFCRAWEALCGVDVQPEVEQVRGLALELERVAMHLVGLGGLATDVAFLPGSSTYGRLRTSVINLSMRLCGSRFGRSWFRPGELRFAFRDTHREDVRKTVRLVQNDIAIINHLFRKSRTVRHRLATTGTVRPELAREIGLVGMAGRASGLGTDLRDELKGGIYATHPIPLVVEKSGDCWARGLVRIREIDASLDWIMRLMETLPEVAADPLMRQQPRPNQSVISVEEGWRGEVLHHIETDNVGRIAHYKVQDPSIRNWFGLAQSVRDNAIYDFPICNKSFDLSYCGNDL</sequence>
<dbReference type="GO" id="GO:0048038">
    <property type="term" value="F:quinone binding"/>
    <property type="evidence" value="ECO:0007669"/>
    <property type="project" value="InterPro"/>
</dbReference>